<feature type="transmembrane region" description="Helical" evidence="7">
    <location>
        <begin position="437"/>
        <end position="456"/>
    </location>
</feature>
<reference evidence="9 10" key="1">
    <citation type="submission" date="2021-10" db="EMBL/GenBank/DDBJ databases">
        <title>Streptomyces gossypii sp. nov., isolated from soil collected from cotton field.</title>
        <authorList>
            <person name="Ge X."/>
            <person name="Chen X."/>
            <person name="Liu W."/>
        </authorList>
    </citation>
    <scope>NUCLEOTIDE SEQUENCE [LARGE SCALE GENOMIC DNA]</scope>
    <source>
        <strain evidence="9 10">N2-109</strain>
    </source>
</reference>
<dbReference type="InterPro" id="IPR020846">
    <property type="entry name" value="MFS_dom"/>
</dbReference>
<feature type="transmembrane region" description="Helical" evidence="7">
    <location>
        <begin position="310"/>
        <end position="332"/>
    </location>
</feature>
<feature type="domain" description="Major facilitator superfamily (MFS) profile" evidence="8">
    <location>
        <begin position="15"/>
        <end position="464"/>
    </location>
</feature>
<feature type="transmembrane region" description="Helical" evidence="7">
    <location>
        <begin position="52"/>
        <end position="69"/>
    </location>
</feature>
<dbReference type="PANTHER" id="PTHR42718">
    <property type="entry name" value="MAJOR FACILITATOR SUPERFAMILY MULTIDRUG TRANSPORTER MFSC"/>
    <property type="match status" value="1"/>
</dbReference>
<accession>A0ABT2JL24</accession>
<dbReference type="PANTHER" id="PTHR42718:SF9">
    <property type="entry name" value="MAJOR FACILITATOR SUPERFAMILY MULTIDRUG TRANSPORTER MFSC"/>
    <property type="match status" value="1"/>
</dbReference>
<keyword evidence="4 7" id="KW-1133">Transmembrane helix</keyword>
<feature type="transmembrane region" description="Helical" evidence="7">
    <location>
        <begin position="228"/>
        <end position="250"/>
    </location>
</feature>
<name>A0ABT2JL24_9ACTN</name>
<protein>
    <submittedName>
        <fullName evidence="9">MFS transporter</fullName>
    </submittedName>
</protein>
<keyword evidence="10" id="KW-1185">Reference proteome</keyword>
<dbReference type="InterPro" id="IPR011701">
    <property type="entry name" value="MFS"/>
</dbReference>
<evidence type="ECO:0000256" key="4">
    <source>
        <dbReference type="ARBA" id="ARBA00022989"/>
    </source>
</evidence>
<feature type="transmembrane region" description="Helical" evidence="7">
    <location>
        <begin position="365"/>
        <end position="385"/>
    </location>
</feature>
<evidence type="ECO:0000313" key="10">
    <source>
        <dbReference type="Proteomes" id="UP001156389"/>
    </source>
</evidence>
<dbReference type="EMBL" id="JAJAGO010000001">
    <property type="protein sequence ID" value="MCT2588585.1"/>
    <property type="molecule type" value="Genomic_DNA"/>
</dbReference>
<feature type="transmembrane region" description="Helical" evidence="7">
    <location>
        <begin position="105"/>
        <end position="125"/>
    </location>
</feature>
<feature type="transmembrane region" description="Helical" evidence="7">
    <location>
        <begin position="12"/>
        <end position="32"/>
    </location>
</feature>
<proteinExistence type="predicted"/>
<comment type="subcellular location">
    <subcellularLocation>
        <location evidence="1">Cell membrane</location>
        <topology evidence="1">Multi-pass membrane protein</topology>
    </subcellularLocation>
</comment>
<evidence type="ECO:0000256" key="2">
    <source>
        <dbReference type="ARBA" id="ARBA00022448"/>
    </source>
</evidence>
<keyword evidence="5 7" id="KW-0472">Membrane</keyword>
<keyword evidence="3 7" id="KW-0812">Transmembrane</keyword>
<keyword evidence="2" id="KW-0813">Transport</keyword>
<feature type="transmembrane region" description="Helical" evidence="7">
    <location>
        <begin position="270"/>
        <end position="290"/>
    </location>
</feature>
<feature type="transmembrane region" description="Helical" evidence="7">
    <location>
        <begin position="81"/>
        <end position="99"/>
    </location>
</feature>
<dbReference type="Gene3D" id="1.20.1250.20">
    <property type="entry name" value="MFS general substrate transporter like domains"/>
    <property type="match status" value="2"/>
</dbReference>
<dbReference type="InterPro" id="IPR036259">
    <property type="entry name" value="MFS_trans_sf"/>
</dbReference>
<evidence type="ECO:0000256" key="3">
    <source>
        <dbReference type="ARBA" id="ARBA00022692"/>
    </source>
</evidence>
<sequence>MSEISVSPVRIGRLSIGALGVLALALGTLQSVVEPALPLLQRELGVSPGEGALIGNTLLITGAVVTPVAGKLGDRYGGKRVLVRLMAVVSAGGLLASLAPNLPVLLLGQVLQGVMVGALPLSFILVRKHLSTAESQVAIGVVVALFTSGSMVGMLFSGPIAEGLSWHWMFALPTIAVIAATLVVAWLMPHDPPIHSDDGIDWPGVVLLSGTLLAFMLGLVMVTRDGGLPPFAVGAIAVVVTALATGWVYVERRAASPMVDLRMLAKPAMWNSCVLTFVITTSFGMVVFLLPQLFGLSADGYGFGASTTDIGLFLLPGAIAGAVSDSVGGIAARRFRPHAVVIVGTVVTAATLIALASMHSAEWQLALAKVLTAFAAGVGTTALLASTATAVETRDTGIATSLLVVTRVIGVALGAQLGGAILDAGADPLTGLPAESAFVTGFVVAGLVAALSLLVVRITKKGVQA</sequence>
<evidence type="ECO:0000259" key="8">
    <source>
        <dbReference type="PROSITE" id="PS50850"/>
    </source>
</evidence>
<gene>
    <name evidence="9" type="ORF">LHJ74_01250</name>
</gene>
<evidence type="ECO:0000256" key="1">
    <source>
        <dbReference type="ARBA" id="ARBA00004651"/>
    </source>
</evidence>
<evidence type="ECO:0000256" key="7">
    <source>
        <dbReference type="SAM" id="Phobius"/>
    </source>
</evidence>
<feature type="transmembrane region" description="Helical" evidence="7">
    <location>
        <begin position="397"/>
        <end position="417"/>
    </location>
</feature>
<dbReference type="SUPFAM" id="SSF103473">
    <property type="entry name" value="MFS general substrate transporter"/>
    <property type="match status" value="1"/>
</dbReference>
<feature type="transmembrane region" description="Helical" evidence="7">
    <location>
        <begin position="168"/>
        <end position="188"/>
    </location>
</feature>
<evidence type="ECO:0000313" key="9">
    <source>
        <dbReference type="EMBL" id="MCT2588585.1"/>
    </source>
</evidence>
<feature type="transmembrane region" description="Helical" evidence="7">
    <location>
        <begin position="339"/>
        <end position="359"/>
    </location>
</feature>
<keyword evidence="6" id="KW-0046">Antibiotic resistance</keyword>
<comment type="caution">
    <text evidence="9">The sequence shown here is derived from an EMBL/GenBank/DDBJ whole genome shotgun (WGS) entry which is preliminary data.</text>
</comment>
<evidence type="ECO:0000256" key="6">
    <source>
        <dbReference type="ARBA" id="ARBA00023251"/>
    </source>
</evidence>
<feature type="transmembrane region" description="Helical" evidence="7">
    <location>
        <begin position="137"/>
        <end position="156"/>
    </location>
</feature>
<dbReference type="Proteomes" id="UP001156389">
    <property type="component" value="Unassembled WGS sequence"/>
</dbReference>
<evidence type="ECO:0000256" key="5">
    <source>
        <dbReference type="ARBA" id="ARBA00023136"/>
    </source>
</evidence>
<dbReference type="Pfam" id="PF07690">
    <property type="entry name" value="MFS_1"/>
    <property type="match status" value="1"/>
</dbReference>
<organism evidence="9 10">
    <name type="scientific">Streptomyces gossypii</name>
    <dbReference type="NCBI Taxonomy" id="2883101"/>
    <lineage>
        <taxon>Bacteria</taxon>
        <taxon>Bacillati</taxon>
        <taxon>Actinomycetota</taxon>
        <taxon>Actinomycetes</taxon>
        <taxon>Kitasatosporales</taxon>
        <taxon>Streptomycetaceae</taxon>
        <taxon>Streptomyces</taxon>
    </lineage>
</organism>
<dbReference type="PROSITE" id="PS50850">
    <property type="entry name" value="MFS"/>
    <property type="match status" value="1"/>
</dbReference>
<dbReference type="RefSeq" id="WP_260215932.1">
    <property type="nucleotide sequence ID" value="NZ_JAJAGO010000001.1"/>
</dbReference>
<feature type="transmembrane region" description="Helical" evidence="7">
    <location>
        <begin position="200"/>
        <end position="222"/>
    </location>
</feature>